<dbReference type="InterPro" id="IPR012675">
    <property type="entry name" value="Beta-grasp_dom_sf"/>
</dbReference>
<dbReference type="InterPro" id="IPR036010">
    <property type="entry name" value="2Fe-2S_ferredoxin-like_sf"/>
</dbReference>
<dbReference type="Proteomes" id="UP000011599">
    <property type="component" value="Unassembled WGS sequence"/>
</dbReference>
<reference evidence="2 3" key="1">
    <citation type="journal article" date="2014" name="PLoS Genet.">
        <title>Phylogenetically driven sequencing of extremely halophilic archaea reveals strategies for static and dynamic osmo-response.</title>
        <authorList>
            <person name="Becker E.A."/>
            <person name="Seitzer P.M."/>
            <person name="Tritt A."/>
            <person name="Larsen D."/>
            <person name="Krusor M."/>
            <person name="Yao A.I."/>
            <person name="Wu D."/>
            <person name="Madern D."/>
            <person name="Eisen J.A."/>
            <person name="Darling A.E."/>
            <person name="Facciotti M.T."/>
        </authorList>
    </citation>
    <scope>NUCLEOTIDE SEQUENCE [LARGE SCALE GENOMIC DNA]</scope>
    <source>
        <strain evidence="2 3">GA33</strain>
    </source>
</reference>
<dbReference type="eggNOG" id="arCOG02987">
    <property type="taxonomic scope" value="Archaea"/>
</dbReference>
<dbReference type="Pfam" id="PF00111">
    <property type="entry name" value="Fer2"/>
    <property type="match status" value="1"/>
</dbReference>
<keyword evidence="3" id="KW-1185">Reference proteome</keyword>
<dbReference type="GO" id="GO:0051536">
    <property type="term" value="F:iron-sulfur cluster binding"/>
    <property type="evidence" value="ECO:0007669"/>
    <property type="project" value="InterPro"/>
</dbReference>
<proteinExistence type="predicted"/>
<dbReference type="InterPro" id="IPR001041">
    <property type="entry name" value="2Fe-2S_ferredoxin-type"/>
</dbReference>
<gene>
    <name evidence="2" type="ORF">C496_08296</name>
</gene>
<sequence length="100" mass="11056">MLRDVLLQADESPHNGRADTLNCRGLGTCGTCAVSVSGEVEEPGPRERLRLATPPHVSDSGLRLACQLRVEDDLVVEKYPGFWGQHTGRTEVREEDTREL</sequence>
<evidence type="ECO:0000313" key="2">
    <source>
        <dbReference type="EMBL" id="ELY41780.1"/>
    </source>
</evidence>
<dbReference type="AlphaFoldDB" id="L9VX59"/>
<dbReference type="STRING" id="1114856.GCA_000383975_02083"/>
<dbReference type="PROSITE" id="PS51085">
    <property type="entry name" value="2FE2S_FER_2"/>
    <property type="match status" value="1"/>
</dbReference>
<dbReference type="SUPFAM" id="SSF54292">
    <property type="entry name" value="2Fe-2S ferredoxin-like"/>
    <property type="match status" value="1"/>
</dbReference>
<dbReference type="Gene3D" id="3.10.20.30">
    <property type="match status" value="1"/>
</dbReference>
<organism evidence="2 3">
    <name type="scientific">Natronorubrum tibetense GA33</name>
    <dbReference type="NCBI Taxonomy" id="1114856"/>
    <lineage>
        <taxon>Archaea</taxon>
        <taxon>Methanobacteriati</taxon>
        <taxon>Methanobacteriota</taxon>
        <taxon>Stenosarchaea group</taxon>
        <taxon>Halobacteria</taxon>
        <taxon>Halobacteriales</taxon>
        <taxon>Natrialbaceae</taxon>
        <taxon>Natronorubrum</taxon>
    </lineage>
</organism>
<evidence type="ECO:0000259" key="1">
    <source>
        <dbReference type="PROSITE" id="PS51085"/>
    </source>
</evidence>
<accession>L9VX59</accession>
<feature type="domain" description="2Fe-2S ferredoxin-type" evidence="1">
    <location>
        <begin position="1"/>
        <end position="82"/>
    </location>
</feature>
<comment type="caution">
    <text evidence="2">The sequence shown here is derived from an EMBL/GenBank/DDBJ whole genome shotgun (WGS) entry which is preliminary data.</text>
</comment>
<evidence type="ECO:0000313" key="3">
    <source>
        <dbReference type="Proteomes" id="UP000011599"/>
    </source>
</evidence>
<name>L9VX59_9EURY</name>
<protein>
    <submittedName>
        <fullName evidence="2">Ferredoxin</fullName>
    </submittedName>
</protein>
<dbReference type="PATRIC" id="fig|1114856.3.peg.1731"/>
<dbReference type="EMBL" id="AOHW01000026">
    <property type="protein sequence ID" value="ELY41780.1"/>
    <property type="molecule type" value="Genomic_DNA"/>
</dbReference>
<dbReference type="CDD" id="cd00207">
    <property type="entry name" value="fer2"/>
    <property type="match status" value="1"/>
</dbReference>